<organism evidence="1 2">
    <name type="scientific">Ramazzottius varieornatus</name>
    <name type="common">Water bear</name>
    <name type="synonym">Tardigrade</name>
    <dbReference type="NCBI Taxonomy" id="947166"/>
    <lineage>
        <taxon>Eukaryota</taxon>
        <taxon>Metazoa</taxon>
        <taxon>Ecdysozoa</taxon>
        <taxon>Tardigrada</taxon>
        <taxon>Eutardigrada</taxon>
        <taxon>Parachela</taxon>
        <taxon>Hypsibioidea</taxon>
        <taxon>Ramazzottiidae</taxon>
        <taxon>Ramazzottius</taxon>
    </lineage>
</organism>
<keyword evidence="2" id="KW-1185">Reference proteome</keyword>
<evidence type="ECO:0000313" key="1">
    <source>
        <dbReference type="EMBL" id="GAU98297.1"/>
    </source>
</evidence>
<gene>
    <name evidence="1" type="primary">RvY_09461-1</name>
    <name evidence="1" type="synonym">RvY_09461.1</name>
    <name evidence="1" type="ORF">RvY_09461</name>
</gene>
<protein>
    <submittedName>
        <fullName evidence="1">Uncharacterized protein</fullName>
    </submittedName>
</protein>
<name>A0A1D1VEX1_RAMVA</name>
<accession>A0A1D1VEX1</accession>
<dbReference type="EMBL" id="BDGG01000004">
    <property type="protein sequence ID" value="GAU98297.1"/>
    <property type="molecule type" value="Genomic_DNA"/>
</dbReference>
<evidence type="ECO:0000313" key="2">
    <source>
        <dbReference type="Proteomes" id="UP000186922"/>
    </source>
</evidence>
<proteinExistence type="predicted"/>
<dbReference type="AlphaFoldDB" id="A0A1D1VEX1"/>
<comment type="caution">
    <text evidence="1">The sequence shown here is derived from an EMBL/GenBank/DDBJ whole genome shotgun (WGS) entry which is preliminary data.</text>
</comment>
<dbReference type="Proteomes" id="UP000186922">
    <property type="component" value="Unassembled WGS sequence"/>
</dbReference>
<sequence>MFHDDLPPLLEDEKTTAFIALHEDALQLWDNDEGTVFLGAAGCTWQAKDARHCAARHDDHHTWVIVPLTRNSPCKDRASFSLRPSLQRQQSERLDLD</sequence>
<reference evidence="1 2" key="1">
    <citation type="journal article" date="2016" name="Nat. Commun.">
        <title>Extremotolerant tardigrade genome and improved radiotolerance of human cultured cells by tardigrade-unique protein.</title>
        <authorList>
            <person name="Hashimoto T."/>
            <person name="Horikawa D.D."/>
            <person name="Saito Y."/>
            <person name="Kuwahara H."/>
            <person name="Kozuka-Hata H."/>
            <person name="Shin-I T."/>
            <person name="Minakuchi Y."/>
            <person name="Ohishi K."/>
            <person name="Motoyama A."/>
            <person name="Aizu T."/>
            <person name="Enomoto A."/>
            <person name="Kondo K."/>
            <person name="Tanaka S."/>
            <person name="Hara Y."/>
            <person name="Koshikawa S."/>
            <person name="Sagara H."/>
            <person name="Miura T."/>
            <person name="Yokobori S."/>
            <person name="Miyagawa K."/>
            <person name="Suzuki Y."/>
            <person name="Kubo T."/>
            <person name="Oyama M."/>
            <person name="Kohara Y."/>
            <person name="Fujiyama A."/>
            <person name="Arakawa K."/>
            <person name="Katayama T."/>
            <person name="Toyoda A."/>
            <person name="Kunieda T."/>
        </authorList>
    </citation>
    <scope>NUCLEOTIDE SEQUENCE [LARGE SCALE GENOMIC DNA]</scope>
    <source>
        <strain evidence="1 2">YOKOZUNA-1</strain>
    </source>
</reference>